<name>A0A4R2P5V9_9BACL</name>
<dbReference type="InterPro" id="IPR027417">
    <property type="entry name" value="P-loop_NTPase"/>
</dbReference>
<comment type="caution">
    <text evidence="5">The sequence shown here is derived from an EMBL/GenBank/DDBJ whole genome shotgun (WGS) entry which is preliminary data.</text>
</comment>
<gene>
    <name evidence="5" type="ORF">EV207_10673</name>
</gene>
<dbReference type="Gene3D" id="1.10.8.60">
    <property type="match status" value="1"/>
</dbReference>
<dbReference type="InterPro" id="IPR003593">
    <property type="entry name" value="AAA+_ATPase"/>
</dbReference>
<dbReference type="Pfam" id="PF17866">
    <property type="entry name" value="AAA_lid_6"/>
    <property type="match status" value="1"/>
</dbReference>
<feature type="domain" description="AAA+ ATPase" evidence="4">
    <location>
        <begin position="93"/>
        <end position="229"/>
    </location>
</feature>
<evidence type="ECO:0000256" key="2">
    <source>
        <dbReference type="ARBA" id="ARBA00022741"/>
    </source>
</evidence>
<organism evidence="5 6">
    <name type="scientific">Scopulibacillus darangshiensis</name>
    <dbReference type="NCBI Taxonomy" id="442528"/>
    <lineage>
        <taxon>Bacteria</taxon>
        <taxon>Bacillati</taxon>
        <taxon>Bacillota</taxon>
        <taxon>Bacilli</taxon>
        <taxon>Bacillales</taxon>
        <taxon>Sporolactobacillaceae</taxon>
        <taxon>Scopulibacillus</taxon>
    </lineage>
</organism>
<dbReference type="InterPro" id="IPR003959">
    <property type="entry name" value="ATPase_AAA_core"/>
</dbReference>
<dbReference type="InterPro" id="IPR050773">
    <property type="entry name" value="CbxX/CfxQ_RuBisCO_ESX"/>
</dbReference>
<evidence type="ECO:0000256" key="1">
    <source>
        <dbReference type="ARBA" id="ARBA00010378"/>
    </source>
</evidence>
<dbReference type="Gene3D" id="3.40.50.300">
    <property type="entry name" value="P-loop containing nucleotide triphosphate hydrolases"/>
    <property type="match status" value="1"/>
</dbReference>
<dbReference type="PANTHER" id="PTHR43392">
    <property type="entry name" value="AAA-TYPE ATPASE FAMILY PROTEIN / ANKYRIN REPEAT FAMILY PROTEIN"/>
    <property type="match status" value="1"/>
</dbReference>
<evidence type="ECO:0000259" key="4">
    <source>
        <dbReference type="SMART" id="SM00382"/>
    </source>
</evidence>
<dbReference type="FunFam" id="3.40.50.300:FF:000216">
    <property type="entry name" value="Type VII secretion ATPase EccA"/>
    <property type="match status" value="1"/>
</dbReference>
<dbReference type="PANTHER" id="PTHR43392:SF2">
    <property type="entry name" value="AAA-TYPE ATPASE FAMILY PROTEIN _ ANKYRIN REPEAT FAMILY PROTEIN"/>
    <property type="match status" value="1"/>
</dbReference>
<evidence type="ECO:0000313" key="6">
    <source>
        <dbReference type="Proteomes" id="UP000295416"/>
    </source>
</evidence>
<dbReference type="PRINTS" id="PR00819">
    <property type="entry name" value="CBXCFQXSUPER"/>
</dbReference>
<proteinExistence type="inferred from homology"/>
<dbReference type="InterPro" id="IPR041627">
    <property type="entry name" value="AAA_lid_6"/>
</dbReference>
<dbReference type="InterPro" id="IPR000641">
    <property type="entry name" value="CbxX/CfxQ"/>
</dbReference>
<reference evidence="5 6" key="1">
    <citation type="submission" date="2019-03" db="EMBL/GenBank/DDBJ databases">
        <title>Genomic Encyclopedia of Type Strains, Phase IV (KMG-IV): sequencing the most valuable type-strain genomes for metagenomic binning, comparative biology and taxonomic classification.</title>
        <authorList>
            <person name="Goeker M."/>
        </authorList>
    </citation>
    <scope>NUCLEOTIDE SEQUENCE [LARGE SCALE GENOMIC DNA]</scope>
    <source>
        <strain evidence="5 6">DSM 19377</strain>
    </source>
</reference>
<dbReference type="InterPro" id="IPR014232">
    <property type="entry name" value="Spore_V_K"/>
</dbReference>
<dbReference type="SMART" id="SM00382">
    <property type="entry name" value="AAA"/>
    <property type="match status" value="1"/>
</dbReference>
<keyword evidence="3" id="KW-0067">ATP-binding</keyword>
<dbReference type="CDD" id="cd00009">
    <property type="entry name" value="AAA"/>
    <property type="match status" value="1"/>
</dbReference>
<dbReference type="SUPFAM" id="SSF52540">
    <property type="entry name" value="P-loop containing nucleoside triphosphate hydrolases"/>
    <property type="match status" value="1"/>
</dbReference>
<dbReference type="GO" id="GO:0016887">
    <property type="term" value="F:ATP hydrolysis activity"/>
    <property type="evidence" value="ECO:0007669"/>
    <property type="project" value="InterPro"/>
</dbReference>
<dbReference type="NCBIfam" id="TIGR02881">
    <property type="entry name" value="spore_V_K"/>
    <property type="match status" value="1"/>
</dbReference>
<evidence type="ECO:0000313" key="5">
    <source>
        <dbReference type="EMBL" id="TCP30250.1"/>
    </source>
</evidence>
<protein>
    <submittedName>
        <fullName evidence="5">Stage V sporulation protein K</fullName>
    </submittedName>
</protein>
<keyword evidence="6" id="KW-1185">Reference proteome</keyword>
<dbReference type="Proteomes" id="UP000295416">
    <property type="component" value="Unassembled WGS sequence"/>
</dbReference>
<dbReference type="GO" id="GO:0005524">
    <property type="term" value="F:ATP binding"/>
    <property type="evidence" value="ECO:0007669"/>
    <property type="project" value="UniProtKB-KW"/>
</dbReference>
<evidence type="ECO:0000256" key="3">
    <source>
        <dbReference type="ARBA" id="ARBA00022840"/>
    </source>
</evidence>
<dbReference type="Pfam" id="PF00004">
    <property type="entry name" value="AAA"/>
    <property type="match status" value="1"/>
</dbReference>
<dbReference type="EMBL" id="SLXK01000006">
    <property type="protein sequence ID" value="TCP30250.1"/>
    <property type="molecule type" value="Genomic_DNA"/>
</dbReference>
<comment type="similarity">
    <text evidence="1">Belongs to the CbxX/CfxQ family.</text>
</comment>
<dbReference type="AlphaFoldDB" id="A0A4R2P5V9"/>
<keyword evidence="2" id="KW-0547">Nucleotide-binding</keyword>
<sequence length="321" mass="36790">MKQRNSEVSHVSDTYTLKQKSQINVILSQTKNAETPVTPQKEERGKHRPLDDIEMKLNKLVGLEEVKRTVKEIYAWLYISQKRKEQHLNVQNQSLHMLFKGSPGTGKTTVARLLGELFRDMGILPKGHLIEAERADLVGEYIGQTAQKTRDLVKKAMGGILFIDEAYSLARGGEKDFGKEAVDTLVKQMEDKKDQFVLILAGYSSEMARFLKLNPGLPSRFPIIISFPDYTDSELMTISEQMLEEQEYKLTIEAKKKLTRHLKQKVSENEKSFSNGRYVRNLIEKMIRQQAVRLLREGQYDRDALLTLRACDLTVDEGKTI</sequence>
<accession>A0A4R2P5V9</accession>